<name>A0A8J4Q4N8_9MYCE</name>
<dbReference type="AlphaFoldDB" id="A0A8J4Q4N8"/>
<evidence type="ECO:0000313" key="1">
    <source>
        <dbReference type="EMBL" id="KAF2078652.1"/>
    </source>
</evidence>
<dbReference type="EMBL" id="AJWJ01000001">
    <property type="protein sequence ID" value="KAF2078652.1"/>
    <property type="molecule type" value="Genomic_DNA"/>
</dbReference>
<keyword evidence="2" id="KW-1185">Reference proteome</keyword>
<organism evidence="1 2">
    <name type="scientific">Polysphondylium violaceum</name>
    <dbReference type="NCBI Taxonomy" id="133409"/>
    <lineage>
        <taxon>Eukaryota</taxon>
        <taxon>Amoebozoa</taxon>
        <taxon>Evosea</taxon>
        <taxon>Eumycetozoa</taxon>
        <taxon>Dictyostelia</taxon>
        <taxon>Dictyosteliales</taxon>
        <taxon>Dictyosteliaceae</taxon>
        <taxon>Polysphondylium</taxon>
    </lineage>
</organism>
<sequence>MEQDDDNVEDENFEIDIDDIGDNTLVGNNSNSHSCTSQSQETYVNKDVCVGNIIELKSTILQYLENINVNNELIKLLNENINLVISKELGDVKEFSSLQPIGTNSKLIKSTQTFLSHTTSLYKEINKKDNINNGFRNKFKRFKKEQQQQQQDFEKQYKSAVVHPENIQVNASKKDLENRIRSFNRLKKHENTENNVIEFRDEVDNENNYSSRTISIPESKIQKSTTFNSTGPLDQFPSDPYATANQNQTSYINERLDILENHLKITVPRVPKDIYQRVKSLEDKLMIIEDSNPLYFKRLYDEANQKNTSNITIPHQ</sequence>
<protein>
    <submittedName>
        <fullName evidence="1">Uncharacterized protein</fullName>
    </submittedName>
</protein>
<dbReference type="Proteomes" id="UP000695562">
    <property type="component" value="Unassembled WGS sequence"/>
</dbReference>
<proteinExistence type="predicted"/>
<dbReference type="OrthoDB" id="5531344at2759"/>
<evidence type="ECO:0000313" key="2">
    <source>
        <dbReference type="Proteomes" id="UP000695562"/>
    </source>
</evidence>
<accession>A0A8J4Q4N8</accession>
<comment type="caution">
    <text evidence="1">The sequence shown here is derived from an EMBL/GenBank/DDBJ whole genome shotgun (WGS) entry which is preliminary data.</text>
</comment>
<reference evidence="1" key="1">
    <citation type="submission" date="2020-01" db="EMBL/GenBank/DDBJ databases">
        <title>Development of genomics and gene disruption for Polysphondylium violaceum indicates a role for the polyketide synthase stlB in stalk morphogenesis.</title>
        <authorList>
            <person name="Narita B."/>
            <person name="Kawabe Y."/>
            <person name="Kin K."/>
            <person name="Saito T."/>
            <person name="Gibbs R."/>
            <person name="Kuspa A."/>
            <person name="Muzny D."/>
            <person name="Queller D."/>
            <person name="Richards S."/>
            <person name="Strassman J."/>
            <person name="Sucgang R."/>
            <person name="Worley K."/>
            <person name="Schaap P."/>
        </authorList>
    </citation>
    <scope>NUCLEOTIDE SEQUENCE</scope>
    <source>
        <strain evidence="1">QSvi11</strain>
    </source>
</reference>
<gene>
    <name evidence="1" type="ORF">CYY_000023</name>
</gene>